<accession>S4WAD1</accession>
<organism evidence="1">
    <name type="scientific">uncultured bacterium 405006-B04</name>
    <dbReference type="NCBI Taxonomy" id="1343841"/>
    <lineage>
        <taxon>Bacteria</taxon>
        <taxon>environmental samples</taxon>
    </lineage>
</organism>
<reference evidence="1" key="1">
    <citation type="journal article" date="2014" name="ISME J.">
        <title>Genomic properties of Marine Group A bacteria indicate a role in the marine sulfur cycle.</title>
        <authorList>
            <person name="Wright J.J."/>
            <person name="Mewis K."/>
            <person name="Hanson N.W."/>
            <person name="Konwar K.M."/>
            <person name="Maas K.R."/>
            <person name="Hallam S.J."/>
        </authorList>
    </citation>
    <scope>NUCLEOTIDE SEQUENCE</scope>
</reference>
<evidence type="ECO:0008006" key="2">
    <source>
        <dbReference type="Google" id="ProtNLM"/>
    </source>
</evidence>
<proteinExistence type="predicted"/>
<name>S4WAD1_9BACT</name>
<dbReference type="PROSITE" id="PS51257">
    <property type="entry name" value="PROKAR_LIPOPROTEIN"/>
    <property type="match status" value="1"/>
</dbReference>
<evidence type="ECO:0000313" key="1">
    <source>
        <dbReference type="EMBL" id="AGO88095.1"/>
    </source>
</evidence>
<sequence>MKRLLLIVLLLLLIVGCSKEPINYEETIK</sequence>
<dbReference type="AlphaFoldDB" id="S4WAD1"/>
<protein>
    <recommendedName>
        <fullName evidence="2">Lipoprotein</fullName>
    </recommendedName>
</protein>
<dbReference type="EMBL" id="KF170424">
    <property type="protein sequence ID" value="AGO88095.1"/>
    <property type="molecule type" value="Genomic_DNA"/>
</dbReference>